<protein>
    <submittedName>
        <fullName evidence="2">Uncharacterized protein</fullName>
    </submittedName>
</protein>
<dbReference type="AlphaFoldDB" id="A0A8J6Q614"/>
<dbReference type="Proteomes" id="UP000621516">
    <property type="component" value="Unassembled WGS sequence"/>
</dbReference>
<dbReference type="RefSeq" id="WP_188224772.1">
    <property type="nucleotide sequence ID" value="NZ_JACVXD010000019.1"/>
</dbReference>
<gene>
    <name evidence="2" type="ORF">ICJ85_15815</name>
</gene>
<keyword evidence="1" id="KW-0472">Membrane</keyword>
<evidence type="ECO:0000256" key="1">
    <source>
        <dbReference type="SAM" id="Phobius"/>
    </source>
</evidence>
<reference evidence="2 3" key="1">
    <citation type="journal article" date="2018" name="J. Microbiol.">
        <title>Aestuariibaculum marinum sp. nov., a marine bacterium isolated from seawater in South Korea.</title>
        <authorList>
            <person name="Choi J."/>
            <person name="Lee D."/>
            <person name="Jang J.H."/>
            <person name="Cha S."/>
            <person name="Seo T."/>
        </authorList>
    </citation>
    <scope>NUCLEOTIDE SEQUENCE [LARGE SCALE GENOMIC DNA]</scope>
    <source>
        <strain evidence="2 3">IP7</strain>
    </source>
</reference>
<sequence>MVFIYDETSLKAETKHIIGILFLTVFLVLKGAGLHAFSHCSDDPCLENDEKQTSCVVCDLALTHQLTPTVSTNDIDVNFKINTFTYIEKEILKHYETFYLKATLPDLNFSRPPPYVS</sequence>
<feature type="transmembrane region" description="Helical" evidence="1">
    <location>
        <begin position="17"/>
        <end position="37"/>
    </location>
</feature>
<name>A0A8J6Q614_9FLAO</name>
<evidence type="ECO:0000313" key="2">
    <source>
        <dbReference type="EMBL" id="MBD0825482.1"/>
    </source>
</evidence>
<organism evidence="2 3">
    <name type="scientific">Aestuariibaculum marinum</name>
    <dbReference type="NCBI Taxonomy" id="2683592"/>
    <lineage>
        <taxon>Bacteria</taxon>
        <taxon>Pseudomonadati</taxon>
        <taxon>Bacteroidota</taxon>
        <taxon>Flavobacteriia</taxon>
        <taxon>Flavobacteriales</taxon>
        <taxon>Flavobacteriaceae</taxon>
    </lineage>
</organism>
<keyword evidence="3" id="KW-1185">Reference proteome</keyword>
<keyword evidence="1" id="KW-0812">Transmembrane</keyword>
<dbReference type="EMBL" id="JACVXD010000019">
    <property type="protein sequence ID" value="MBD0825482.1"/>
    <property type="molecule type" value="Genomic_DNA"/>
</dbReference>
<keyword evidence="1" id="KW-1133">Transmembrane helix</keyword>
<proteinExistence type="predicted"/>
<evidence type="ECO:0000313" key="3">
    <source>
        <dbReference type="Proteomes" id="UP000621516"/>
    </source>
</evidence>
<comment type="caution">
    <text evidence="2">The sequence shown here is derived from an EMBL/GenBank/DDBJ whole genome shotgun (WGS) entry which is preliminary data.</text>
</comment>
<accession>A0A8J6Q614</accession>